<sequence>MAVTLPSEILFMVLDNLGEERDFNSLYQCALASRYFTEHALSILYRIYDASPLRGGGIEDERFIARRPGVSSGAQKSDSNSTLKKWVTLWRSIVLSTLDLTYLPYYNYIRYLDLDDLGNLLGTGSTVKDELFTPELAEFVSREYVSEGNKRRRSPRNLPDNEWIKVKLGSAIAKNNSRIRGISCDVPSTTLNDWIEGLPQLQSLSVWTGSALSQQVGKKIRDHCPDFKQLRIYIWQSLRPGGPPDNTETEAEELFNTLRPSSLEHFEILSFSRLGPRSIKALGTQKDSLMELKLTSLEVDTIRELSSLGAFPALEVLSLCDSVRTEWNNEFYETVKKVAEWMRMCKKLKRLELRNFMKDDDLLTRVLQEPDIRLTTLSFVGYLLLSSRDFLASLDHQQSLEYLYLRGEGSEFPLDNDNLVQAVSELTNLRELELKDVSDWFTMDHVMALTPFLPKLERLWISGEAFNDSVWDAFSCLPRLKSLVIYAMSNFTADGVIDFITRLGPDNRGFNLSILNAISGVNFPEETQAMIREILAEKLQGSFDFGLAQEEFSDADSNVDWSD</sequence>
<evidence type="ECO:0008006" key="3">
    <source>
        <dbReference type="Google" id="ProtNLM"/>
    </source>
</evidence>
<dbReference type="STRING" id="454130.A0A0U5FPI6"/>
<dbReference type="EMBL" id="CDMC01000001">
    <property type="protein sequence ID" value="CEL01376.1"/>
    <property type="molecule type" value="Genomic_DNA"/>
</dbReference>
<dbReference type="Gene3D" id="3.80.10.10">
    <property type="entry name" value="Ribonuclease Inhibitor"/>
    <property type="match status" value="2"/>
</dbReference>
<dbReference type="AlphaFoldDB" id="A0A0U5FPI6"/>
<organism evidence="1 2">
    <name type="scientific">Aspergillus calidoustus</name>
    <dbReference type="NCBI Taxonomy" id="454130"/>
    <lineage>
        <taxon>Eukaryota</taxon>
        <taxon>Fungi</taxon>
        <taxon>Dikarya</taxon>
        <taxon>Ascomycota</taxon>
        <taxon>Pezizomycotina</taxon>
        <taxon>Eurotiomycetes</taxon>
        <taxon>Eurotiomycetidae</taxon>
        <taxon>Eurotiales</taxon>
        <taxon>Aspergillaceae</taxon>
        <taxon>Aspergillus</taxon>
        <taxon>Aspergillus subgen. Nidulantes</taxon>
    </lineage>
</organism>
<accession>A0A0U5FPI6</accession>
<dbReference type="OrthoDB" id="10028886at2759"/>
<name>A0A0U5FPI6_ASPCI</name>
<dbReference type="Proteomes" id="UP000054771">
    <property type="component" value="Unassembled WGS sequence"/>
</dbReference>
<protein>
    <recommendedName>
        <fullName evidence="3">F-box domain-containing protein</fullName>
    </recommendedName>
</protein>
<keyword evidence="2" id="KW-1185">Reference proteome</keyword>
<reference evidence="2" key="1">
    <citation type="journal article" date="2016" name="Genome Announc.">
        <title>Draft genome sequences of fungus Aspergillus calidoustus.</title>
        <authorList>
            <person name="Horn F."/>
            <person name="Linde J."/>
            <person name="Mattern D.J."/>
            <person name="Walther G."/>
            <person name="Guthke R."/>
            <person name="Scherlach K."/>
            <person name="Martin K."/>
            <person name="Brakhage A.A."/>
            <person name="Petzke L."/>
            <person name="Valiante V."/>
        </authorList>
    </citation>
    <scope>NUCLEOTIDE SEQUENCE [LARGE SCALE GENOMIC DNA]</scope>
    <source>
        <strain evidence="2">SF006504</strain>
    </source>
</reference>
<gene>
    <name evidence="1" type="ORF">ASPCAL00960</name>
</gene>
<proteinExistence type="predicted"/>
<evidence type="ECO:0000313" key="2">
    <source>
        <dbReference type="Proteomes" id="UP000054771"/>
    </source>
</evidence>
<evidence type="ECO:0000313" key="1">
    <source>
        <dbReference type="EMBL" id="CEL01376.1"/>
    </source>
</evidence>
<dbReference type="SUPFAM" id="SSF52047">
    <property type="entry name" value="RNI-like"/>
    <property type="match status" value="1"/>
</dbReference>
<dbReference type="OMA" id="KWALLWR"/>
<dbReference type="InterPro" id="IPR032675">
    <property type="entry name" value="LRR_dom_sf"/>
</dbReference>